<dbReference type="CDD" id="cd02440">
    <property type="entry name" value="AdoMet_MTases"/>
    <property type="match status" value="1"/>
</dbReference>
<protein>
    <submittedName>
        <fullName evidence="5">SAM-dependent methyltransferase</fullName>
    </submittedName>
</protein>
<dbReference type="AlphaFoldDB" id="A0A840PBG3"/>
<keyword evidence="3" id="KW-0949">S-adenosyl-L-methionine</keyword>
<dbReference type="PANTHER" id="PTHR43464">
    <property type="entry name" value="METHYLTRANSFERASE"/>
    <property type="match status" value="1"/>
</dbReference>
<dbReference type="GO" id="GO:0008168">
    <property type="term" value="F:methyltransferase activity"/>
    <property type="evidence" value="ECO:0007669"/>
    <property type="project" value="UniProtKB-KW"/>
</dbReference>
<comment type="caution">
    <text evidence="5">The sequence shown here is derived from an EMBL/GenBank/DDBJ whole genome shotgun (WGS) entry which is preliminary data.</text>
</comment>
<dbReference type="Proteomes" id="UP000578449">
    <property type="component" value="Unassembled WGS sequence"/>
</dbReference>
<dbReference type="RefSeq" id="WP_185052954.1">
    <property type="nucleotide sequence ID" value="NZ_BAABIX010000017.1"/>
</dbReference>
<gene>
    <name evidence="5" type="ORF">HNP84_005770</name>
</gene>
<evidence type="ECO:0000256" key="1">
    <source>
        <dbReference type="ARBA" id="ARBA00022603"/>
    </source>
</evidence>
<sequence>MYGADTAAIYDQQHRARGKDYEGEARYVAEQILARFPGARSLLDVACGTGGHYEPFRAYFGTIEGVDLSEPMLRIARAAHPGAVFHRGDMRDFDLGRTFDAVTCLFASIAYVASQAELRRALERFAAHVVPGGVVAVEPWWFPETFLDDSVSRAIVEGEGRTIARVTHTVRDGDASRMEAHYLVAEPGVGVRHFTETHRAMLFTREQYEDAFVRAGLKPEYLAGTQSGRGLFVGVREAL</sequence>
<reference evidence="5 6" key="1">
    <citation type="submission" date="2020-08" db="EMBL/GenBank/DDBJ databases">
        <title>Genomic Encyclopedia of Type Strains, Phase IV (KMG-IV): sequencing the most valuable type-strain genomes for metagenomic binning, comparative biology and taxonomic classification.</title>
        <authorList>
            <person name="Goeker M."/>
        </authorList>
    </citation>
    <scope>NUCLEOTIDE SEQUENCE [LARGE SCALE GENOMIC DNA]</scope>
    <source>
        <strain evidence="5 6">DSM 45615</strain>
    </source>
</reference>
<feature type="domain" description="Methyltransferase" evidence="4">
    <location>
        <begin position="43"/>
        <end position="133"/>
    </location>
</feature>
<evidence type="ECO:0000313" key="5">
    <source>
        <dbReference type="EMBL" id="MBB5136026.1"/>
    </source>
</evidence>
<proteinExistence type="predicted"/>
<keyword evidence="1 5" id="KW-0489">Methyltransferase</keyword>
<keyword evidence="2 5" id="KW-0808">Transferase</keyword>
<keyword evidence="6" id="KW-1185">Reference proteome</keyword>
<dbReference type="EMBL" id="JACHGN010000013">
    <property type="protein sequence ID" value="MBB5136026.1"/>
    <property type="molecule type" value="Genomic_DNA"/>
</dbReference>
<dbReference type="Gene3D" id="2.20.130.10">
    <property type="entry name" value="CAC2371-like domains"/>
    <property type="match status" value="1"/>
</dbReference>
<dbReference type="PANTHER" id="PTHR43464:SF19">
    <property type="entry name" value="UBIQUINONE BIOSYNTHESIS O-METHYLTRANSFERASE, MITOCHONDRIAL"/>
    <property type="match status" value="1"/>
</dbReference>
<dbReference type="SUPFAM" id="SSF53335">
    <property type="entry name" value="S-adenosyl-L-methionine-dependent methyltransferases"/>
    <property type="match status" value="1"/>
</dbReference>
<evidence type="ECO:0000259" key="4">
    <source>
        <dbReference type="Pfam" id="PF13649"/>
    </source>
</evidence>
<evidence type="ECO:0000256" key="2">
    <source>
        <dbReference type="ARBA" id="ARBA00022679"/>
    </source>
</evidence>
<dbReference type="InterPro" id="IPR029063">
    <property type="entry name" value="SAM-dependent_MTases_sf"/>
</dbReference>
<dbReference type="InterPro" id="IPR041698">
    <property type="entry name" value="Methyltransf_25"/>
</dbReference>
<accession>A0A840PBG3</accession>
<name>A0A840PBG3_9ACTN</name>
<dbReference type="Pfam" id="PF13649">
    <property type="entry name" value="Methyltransf_25"/>
    <property type="match status" value="1"/>
</dbReference>
<evidence type="ECO:0000256" key="3">
    <source>
        <dbReference type="ARBA" id="ARBA00022691"/>
    </source>
</evidence>
<dbReference type="GO" id="GO:0032259">
    <property type="term" value="P:methylation"/>
    <property type="evidence" value="ECO:0007669"/>
    <property type="project" value="UniProtKB-KW"/>
</dbReference>
<dbReference type="Gene3D" id="3.40.50.150">
    <property type="entry name" value="Vaccinia Virus protein VP39"/>
    <property type="match status" value="1"/>
</dbReference>
<evidence type="ECO:0000313" key="6">
    <source>
        <dbReference type="Proteomes" id="UP000578449"/>
    </source>
</evidence>
<organism evidence="5 6">
    <name type="scientific">Thermocatellispora tengchongensis</name>
    <dbReference type="NCBI Taxonomy" id="1073253"/>
    <lineage>
        <taxon>Bacteria</taxon>
        <taxon>Bacillati</taxon>
        <taxon>Actinomycetota</taxon>
        <taxon>Actinomycetes</taxon>
        <taxon>Streptosporangiales</taxon>
        <taxon>Streptosporangiaceae</taxon>
        <taxon>Thermocatellispora</taxon>
    </lineage>
</organism>